<dbReference type="Pfam" id="PF04909">
    <property type="entry name" value="Amidohydro_2"/>
    <property type="match status" value="1"/>
</dbReference>
<dbReference type="InterPro" id="IPR032466">
    <property type="entry name" value="Metal_Hydrolase"/>
</dbReference>
<dbReference type="Gene3D" id="3.20.20.140">
    <property type="entry name" value="Metal-dependent hydrolases"/>
    <property type="match status" value="1"/>
</dbReference>
<dbReference type="AlphaFoldDB" id="A0A2T6ZP84"/>
<evidence type="ECO:0000313" key="3">
    <source>
        <dbReference type="EMBL" id="PUU77292.1"/>
    </source>
</evidence>
<dbReference type="InterPro" id="IPR006680">
    <property type="entry name" value="Amidohydro-rel"/>
</dbReference>
<dbReference type="InterPro" id="IPR052350">
    <property type="entry name" value="Metallo-dep_Lactonases"/>
</dbReference>
<comment type="similarity">
    <text evidence="1">Belongs to the metallo-dependent hydrolases superfamily.</text>
</comment>
<evidence type="ECO:0000256" key="1">
    <source>
        <dbReference type="ARBA" id="ARBA00038310"/>
    </source>
</evidence>
<comment type="caution">
    <text evidence="3">The sequence shown here is derived from an EMBL/GenBank/DDBJ whole genome shotgun (WGS) entry which is preliminary data.</text>
</comment>
<dbReference type="PANTHER" id="PTHR43569:SF2">
    <property type="entry name" value="AMIDOHYDROLASE-RELATED DOMAIN-CONTAINING PROTEIN"/>
    <property type="match status" value="1"/>
</dbReference>
<feature type="domain" description="Amidohydrolase-related" evidence="2">
    <location>
        <begin position="213"/>
        <end position="362"/>
    </location>
</feature>
<name>A0A2T6ZP84_TUBBO</name>
<evidence type="ECO:0000313" key="4">
    <source>
        <dbReference type="Proteomes" id="UP000244722"/>
    </source>
</evidence>
<dbReference type="GO" id="GO:0016787">
    <property type="term" value="F:hydrolase activity"/>
    <property type="evidence" value="ECO:0007669"/>
    <property type="project" value="InterPro"/>
</dbReference>
<dbReference type="SUPFAM" id="SSF51556">
    <property type="entry name" value="Metallo-dependent hydrolases"/>
    <property type="match status" value="1"/>
</dbReference>
<reference evidence="3 4" key="1">
    <citation type="submission" date="2017-04" db="EMBL/GenBank/DDBJ databases">
        <title>Draft genome sequence of Tuber borchii Vittad., a whitish edible truffle.</title>
        <authorList>
            <consortium name="DOE Joint Genome Institute"/>
            <person name="Murat C."/>
            <person name="Kuo A."/>
            <person name="Barry K.W."/>
            <person name="Clum A."/>
            <person name="Dockter R.B."/>
            <person name="Fauchery L."/>
            <person name="Iotti M."/>
            <person name="Kohler A."/>
            <person name="Labutti K."/>
            <person name="Lindquist E.A."/>
            <person name="Lipzen A."/>
            <person name="Ohm R.A."/>
            <person name="Wang M."/>
            <person name="Grigoriev I.V."/>
            <person name="Zambonelli A."/>
            <person name="Martin F.M."/>
        </authorList>
    </citation>
    <scope>NUCLEOTIDE SEQUENCE [LARGE SCALE GENOMIC DNA]</scope>
    <source>
        <strain evidence="3 4">Tbo3840</strain>
    </source>
</reference>
<accession>A0A2T6ZP84</accession>
<dbReference type="EMBL" id="NESQ01000156">
    <property type="protein sequence ID" value="PUU77292.1"/>
    <property type="molecule type" value="Genomic_DNA"/>
</dbReference>
<dbReference type="STRING" id="42251.A0A2T6ZP84"/>
<gene>
    <name evidence="3" type="ORF">B9Z19DRAFT_987346</name>
</gene>
<dbReference type="PANTHER" id="PTHR43569">
    <property type="entry name" value="AMIDOHYDROLASE"/>
    <property type="match status" value="1"/>
</dbReference>
<protein>
    <recommendedName>
        <fullName evidence="2">Amidohydrolase-related domain-containing protein</fullName>
    </recommendedName>
</protein>
<dbReference type="OrthoDB" id="2135488at2759"/>
<keyword evidence="4" id="KW-1185">Reference proteome</keyword>
<proteinExistence type="inferred from homology"/>
<evidence type="ECO:0000259" key="2">
    <source>
        <dbReference type="Pfam" id="PF04909"/>
    </source>
</evidence>
<organism evidence="3 4">
    <name type="scientific">Tuber borchii</name>
    <name type="common">White truffle</name>
    <dbReference type="NCBI Taxonomy" id="42251"/>
    <lineage>
        <taxon>Eukaryota</taxon>
        <taxon>Fungi</taxon>
        <taxon>Dikarya</taxon>
        <taxon>Ascomycota</taxon>
        <taxon>Pezizomycotina</taxon>
        <taxon>Pezizomycetes</taxon>
        <taxon>Pezizales</taxon>
        <taxon>Tuberaceae</taxon>
        <taxon>Tuber</taxon>
    </lineage>
</organism>
<sequence>MPPIIDSHIHLFTREHLPHLAWSTPENTLYEENSIPEYLSGIPPSKLADFKGFVFIEADRRYTIPSDEAISKNDTVALKKAWEWPLEEFEFVYGLSKTHPHGKYVLGIVPWVPMNLGASAVERFYELLGVEGEGGVERKRMLKGFRYLVQDKPSGTIGEVKFRESMGWVWKKGLVVEIGVDTRSGGLWQLEEAVKAIQEVVKDSEHAGGVGAFVVNHLCKPDLQILPSEIPSHPTFQAWKSNLKVLAAAHPSIVMKVSGIFAELPHDESFSKLTASQKEDAVIAHVTPWISETLSIFGPDRVIWGSDWPVCKMGFEKIYPAGEFSAWETWYLLATKVMLKLSQDKDVMEKLFSGNTARVYRLS</sequence>
<dbReference type="Proteomes" id="UP000244722">
    <property type="component" value="Unassembled WGS sequence"/>
</dbReference>